<dbReference type="GO" id="GO:0008173">
    <property type="term" value="F:RNA methyltransferase activity"/>
    <property type="evidence" value="ECO:0007669"/>
    <property type="project" value="InterPro"/>
</dbReference>
<protein>
    <submittedName>
        <fullName evidence="3">Transposase</fullName>
    </submittedName>
</protein>
<dbReference type="Proteomes" id="UP000267606">
    <property type="component" value="Unassembled WGS sequence"/>
</dbReference>
<dbReference type="AlphaFoldDB" id="A0A183HFV6"/>
<dbReference type="EMBL" id="UZAJ01006009">
    <property type="protein sequence ID" value="VDO46352.1"/>
    <property type="molecule type" value="Genomic_DNA"/>
</dbReference>
<dbReference type="GO" id="GO:0001510">
    <property type="term" value="P:RNA methylation"/>
    <property type="evidence" value="ECO:0007669"/>
    <property type="project" value="InterPro"/>
</dbReference>
<reference evidence="1 2" key="2">
    <citation type="submission" date="2018-11" db="EMBL/GenBank/DDBJ databases">
        <authorList>
            <consortium name="Pathogen Informatics"/>
        </authorList>
    </citation>
    <scope>NUCLEOTIDE SEQUENCE [LARGE SCALE GENOMIC DNA]</scope>
</reference>
<organism evidence="3">
    <name type="scientific">Onchocerca flexuosa</name>
    <dbReference type="NCBI Taxonomy" id="387005"/>
    <lineage>
        <taxon>Eukaryota</taxon>
        <taxon>Metazoa</taxon>
        <taxon>Ecdysozoa</taxon>
        <taxon>Nematoda</taxon>
        <taxon>Chromadorea</taxon>
        <taxon>Rhabditida</taxon>
        <taxon>Spirurina</taxon>
        <taxon>Spiruromorpha</taxon>
        <taxon>Filarioidea</taxon>
        <taxon>Onchocercidae</taxon>
        <taxon>Onchocerca</taxon>
    </lineage>
</organism>
<evidence type="ECO:0000313" key="3">
    <source>
        <dbReference type="WBParaSite" id="OFLC_0000636701-mRNA-1"/>
    </source>
</evidence>
<keyword evidence="2" id="KW-1185">Reference proteome</keyword>
<proteinExistence type="predicted"/>
<gene>
    <name evidence="1" type="ORF">OFLC_LOCUS6369</name>
</gene>
<evidence type="ECO:0000313" key="2">
    <source>
        <dbReference type="Proteomes" id="UP000267606"/>
    </source>
</evidence>
<dbReference type="PANTHER" id="PTHR22808:SF1">
    <property type="entry name" value="RNA CYTOSINE-C(5)-METHYLTRANSFERASE NSUN2-RELATED"/>
    <property type="match status" value="1"/>
</dbReference>
<reference evidence="3" key="1">
    <citation type="submission" date="2016-06" db="UniProtKB">
        <authorList>
            <consortium name="WormBaseParasite"/>
        </authorList>
    </citation>
    <scope>IDENTIFICATION</scope>
</reference>
<dbReference type="STRING" id="387005.A0A183HFV6"/>
<name>A0A183HFV6_9BILA</name>
<evidence type="ECO:0000313" key="1">
    <source>
        <dbReference type="EMBL" id="VDO46352.1"/>
    </source>
</evidence>
<dbReference type="PANTHER" id="PTHR22808">
    <property type="entry name" value="NCL1 YEAST -RELATED NOL1/NOP2/FMU SUN DOMAIN-CONTAINING"/>
    <property type="match status" value="1"/>
</dbReference>
<sequence length="81" mass="9551">MVKRGIRNRKRSRGAVKKKGETQNYTLTEFDKTNENFCFYYKSQEIVKDDEWDAFMAALKDDLPTSFRIQGSSKSEKYLVI</sequence>
<dbReference type="WBParaSite" id="OFLC_0000636701-mRNA-1">
    <property type="protein sequence ID" value="OFLC_0000636701-mRNA-1"/>
    <property type="gene ID" value="OFLC_0000636701"/>
</dbReference>
<accession>A0A183HFV6</accession>
<dbReference type="InterPro" id="IPR023267">
    <property type="entry name" value="RCMT"/>
</dbReference>